<feature type="region of interest" description="Disordered" evidence="10">
    <location>
        <begin position="372"/>
        <end position="413"/>
    </location>
</feature>
<dbReference type="PANTHER" id="PTHR46003">
    <property type="entry name" value="HOST CELL FACTOR"/>
    <property type="match status" value="1"/>
</dbReference>
<dbReference type="FunFam" id="2.120.10.80:FF:000085">
    <property type="entry name" value="host cell factor 1 isoform X4"/>
    <property type="match status" value="1"/>
</dbReference>
<dbReference type="SUPFAM" id="SSF117281">
    <property type="entry name" value="Kelch motif"/>
    <property type="match status" value="1"/>
</dbReference>
<comment type="caution">
    <text evidence="12">The sequence shown here is derived from an EMBL/GenBank/DDBJ whole genome shotgun (WGS) entry which is preliminary data.</text>
</comment>
<dbReference type="Gene3D" id="2.60.40.10">
    <property type="entry name" value="Immunoglobulins"/>
    <property type="match status" value="2"/>
</dbReference>
<comment type="subcellular location">
    <subcellularLocation>
        <location evidence="2">Cytoplasm</location>
    </subcellularLocation>
    <subcellularLocation>
        <location evidence="1">Nucleus</location>
    </subcellularLocation>
</comment>
<evidence type="ECO:0000313" key="12">
    <source>
        <dbReference type="EMBL" id="KAG8514101.1"/>
    </source>
</evidence>
<dbReference type="SUPFAM" id="SSF49265">
    <property type="entry name" value="Fibronectin type III"/>
    <property type="match status" value="1"/>
</dbReference>
<dbReference type="EMBL" id="JAGFMF010011752">
    <property type="protein sequence ID" value="KAG8514101.1"/>
    <property type="molecule type" value="Genomic_DNA"/>
</dbReference>
<proteinExistence type="predicted"/>
<dbReference type="SMART" id="SM00060">
    <property type="entry name" value="FN3"/>
    <property type="match status" value="2"/>
</dbReference>
<gene>
    <name evidence="12" type="ORF">J0S82_003701</name>
</gene>
<sequence>MVLWGKALPPGRLVPSERQDKGRLALVTQELEGDVTPCSNVEEHQDSPKLLGLGALGWRSPYGRYLIYSLEDVGRSQRPFAKEQNLKGAVAGPIPGIRAESTSHTKSLPLISARRSPEWCLLPLLSSLSLSTTVQFPYNSKKDGARECLPASFGRPRASPGNDWMVAASKREGNKAEPSLSDATLISQACSLRRAHLHMHAPFSSCPQSGTHVSHRHSQVPSALIPSKLQPAELRLPVIPAPRARCARSCPLGIPPNFLGELSASGLRAALSRAGLPLLLLTPPIISNLRSCCFNCLKGLTRSHIPVQVATREEASPSPANTKREALGGERALVGRKCLSTLSTVATGAQAGHVAWGWGTPVGTGRLGTHAGRHRGAGARGHVRHPSPAPAPAPGAQLEAGPRPPPGKGAPERAQCIVGRGAGVGKMAAPSLLNWRRVSSFTGPVPRARHGHRAVAIRELMIIFGGGNEGIADELHVYNTVTNQWFLPAVRGDIPPGCAAHGFVCDGTRILVFGGMVEYGRYSNELYELQASRWLWKKVKPHPPSSGLPPCPRLGHSFSLYGNKCYLFGGLANESEDSNNNVPRYLNDFYELELQHGSGVVGWSIPVTKGIVPSPRESHTAVIYCKKDSGSPKMYVFGGMCGARLDDLWQLDLETMSWSKPETKGTVPLPRSLHTASVIGNKMYIFGGWVPHKGENIETAPHDSEWRCTSSFSYLNLDTAEWTTLVSDSQEDKKNSRPRPRAGHCAVAIGTRLYFWSGRDGYKKALNSQVCCKDLWYLDTERPPAPSQVQLIKATTNSFHVKWDEVPTVEGYLLQLNTDLPYQAASPESSAAPNVQGVRMDPHRQGSNSIIPSSINDTMNSAKTEQSAVKGASVKNKPDLKISTDSNAVLHSSLAANASNHNSCVVDMLRKNEGPHTSANIGVLSSCLDLRTVIPETSVSSTVSSAQTMVTQQTIKTESSSTNGAVVKDETSLTTFSTKSEVDETCALPATKISRVEAHATAMTFSKETPSNPVATVKAGERQWCDVGIFKNNTALVSQFYLLPKGKQSISKIGNADVPDYSLLKKQDLVPGTGYRFRVAAINGCGIGPFSKISEFKTCIPGFPGAPSAVRISKNVDGIHLSWEPPTSPSGNILEYSAYLAIRTAQIQDNPSQLVFMRIYCGLKTSCIVTAGQLANAHIDYTSRPAIVFRISAKNEKGYGPATQVRWLQGNNKKAPLN</sequence>
<evidence type="ECO:0000256" key="3">
    <source>
        <dbReference type="ARBA" id="ARBA00022441"/>
    </source>
</evidence>
<feature type="compositionally biased region" description="Basic residues" evidence="10">
    <location>
        <begin position="372"/>
        <end position="385"/>
    </location>
</feature>
<dbReference type="Gene3D" id="2.120.10.80">
    <property type="entry name" value="Kelch-type beta propeller"/>
    <property type="match status" value="2"/>
</dbReference>
<evidence type="ECO:0000256" key="9">
    <source>
        <dbReference type="ARBA" id="ARBA00083037"/>
    </source>
</evidence>
<evidence type="ECO:0000256" key="2">
    <source>
        <dbReference type="ARBA" id="ARBA00004496"/>
    </source>
</evidence>
<dbReference type="GO" id="GO:0006357">
    <property type="term" value="P:regulation of transcription by RNA polymerase II"/>
    <property type="evidence" value="ECO:0007669"/>
    <property type="project" value="UniProtKB-ARBA"/>
</dbReference>
<evidence type="ECO:0000256" key="8">
    <source>
        <dbReference type="ARBA" id="ARBA00074286"/>
    </source>
</evidence>
<evidence type="ECO:0000313" key="13">
    <source>
        <dbReference type="Proteomes" id="UP000700334"/>
    </source>
</evidence>
<dbReference type="Pfam" id="PF13854">
    <property type="entry name" value="Kelch_HCF"/>
    <property type="match status" value="1"/>
</dbReference>
<feature type="domain" description="Fibronectin type-III" evidence="11">
    <location>
        <begin position="1009"/>
        <end position="1101"/>
    </location>
</feature>
<organism evidence="12 13">
    <name type="scientific">Galemys pyrenaicus</name>
    <name type="common">Iberian desman</name>
    <name type="synonym">Pyrenean desman</name>
    <dbReference type="NCBI Taxonomy" id="202257"/>
    <lineage>
        <taxon>Eukaryota</taxon>
        <taxon>Metazoa</taxon>
        <taxon>Chordata</taxon>
        <taxon>Craniata</taxon>
        <taxon>Vertebrata</taxon>
        <taxon>Euteleostomi</taxon>
        <taxon>Mammalia</taxon>
        <taxon>Eutheria</taxon>
        <taxon>Laurasiatheria</taxon>
        <taxon>Eulipotyphla</taxon>
        <taxon>Talpidae</taxon>
        <taxon>Galemys</taxon>
    </lineage>
</organism>
<keyword evidence="6" id="KW-0539">Nucleus</keyword>
<dbReference type="GO" id="GO:0003713">
    <property type="term" value="F:transcription coactivator activity"/>
    <property type="evidence" value="ECO:0007669"/>
    <property type="project" value="TreeGrafter"/>
</dbReference>
<dbReference type="InterPro" id="IPR036116">
    <property type="entry name" value="FN3_sf"/>
</dbReference>
<dbReference type="InterPro" id="IPR059124">
    <property type="entry name" value="Kelch_HCF"/>
</dbReference>
<dbReference type="GO" id="GO:0035097">
    <property type="term" value="C:histone methyltransferase complex"/>
    <property type="evidence" value="ECO:0007669"/>
    <property type="project" value="TreeGrafter"/>
</dbReference>
<name>A0A8J6DMZ5_GALPY</name>
<dbReference type="AlphaFoldDB" id="A0A8J6DMZ5"/>
<accession>A0A8J6DMZ5</accession>
<reference evidence="12" key="1">
    <citation type="journal article" date="2021" name="Evol. Appl.">
        <title>The genome of the Pyrenean desman and the effects of bottlenecks and inbreeding on the genomic landscape of an endangered species.</title>
        <authorList>
            <person name="Escoda L."/>
            <person name="Castresana J."/>
        </authorList>
    </citation>
    <scope>NUCLEOTIDE SEQUENCE</scope>
    <source>
        <strain evidence="12">IBE-C5619</strain>
    </source>
</reference>
<dbReference type="Proteomes" id="UP000700334">
    <property type="component" value="Unassembled WGS sequence"/>
</dbReference>
<dbReference type="GO" id="GO:0005737">
    <property type="term" value="C:cytoplasm"/>
    <property type="evidence" value="ECO:0007669"/>
    <property type="project" value="UniProtKB-SubCell"/>
</dbReference>
<dbReference type="InterPro" id="IPR003961">
    <property type="entry name" value="FN3_dom"/>
</dbReference>
<evidence type="ECO:0000256" key="7">
    <source>
        <dbReference type="ARBA" id="ARBA00062322"/>
    </source>
</evidence>
<evidence type="ECO:0000256" key="10">
    <source>
        <dbReference type="SAM" id="MobiDB-lite"/>
    </source>
</evidence>
<keyword evidence="5" id="KW-0677">Repeat</keyword>
<dbReference type="PANTHER" id="PTHR46003:SF2">
    <property type="entry name" value="HOST CELL FACTOR 2"/>
    <property type="match status" value="1"/>
</dbReference>
<evidence type="ECO:0000256" key="6">
    <source>
        <dbReference type="ARBA" id="ARBA00023242"/>
    </source>
</evidence>
<keyword evidence="3" id="KW-0880">Kelch repeat</keyword>
<dbReference type="GO" id="GO:0006338">
    <property type="term" value="P:chromatin remodeling"/>
    <property type="evidence" value="ECO:0007669"/>
    <property type="project" value="TreeGrafter"/>
</dbReference>
<keyword evidence="13" id="KW-1185">Reference proteome</keyword>
<dbReference type="PROSITE" id="PS50853">
    <property type="entry name" value="FN3"/>
    <property type="match status" value="1"/>
</dbReference>
<evidence type="ECO:0000256" key="4">
    <source>
        <dbReference type="ARBA" id="ARBA00022490"/>
    </source>
</evidence>
<protein>
    <recommendedName>
        <fullName evidence="8">Host cell factor 2</fullName>
    </recommendedName>
    <alternativeName>
        <fullName evidence="9">C2 factor</fullName>
    </alternativeName>
</protein>
<comment type="subunit">
    <text evidence="7">Binds KMT2A/MLL1. Component of the MLL1/MLL complex, at least composed of KMT2A/MLL1, ASH2L, RBBP5, DPY30, WDR5, MEN1, HCFC1 and HCFC2. Interacts with TASOR.</text>
</comment>
<dbReference type="Gene3D" id="6.10.250.2590">
    <property type="match status" value="1"/>
</dbReference>
<dbReference type="InterPro" id="IPR043536">
    <property type="entry name" value="HCF1/2"/>
</dbReference>
<evidence type="ECO:0000256" key="5">
    <source>
        <dbReference type="ARBA" id="ARBA00022737"/>
    </source>
</evidence>
<dbReference type="InterPro" id="IPR015915">
    <property type="entry name" value="Kelch-typ_b-propeller"/>
</dbReference>
<dbReference type="FunFam" id="2.60.40.10:FF:000443">
    <property type="entry name" value="host cell factor 1"/>
    <property type="match status" value="1"/>
</dbReference>
<dbReference type="CDD" id="cd00063">
    <property type="entry name" value="FN3"/>
    <property type="match status" value="2"/>
</dbReference>
<evidence type="ECO:0000259" key="11">
    <source>
        <dbReference type="PROSITE" id="PS50853"/>
    </source>
</evidence>
<dbReference type="FunFam" id="2.60.40.10:FF:000259">
    <property type="entry name" value="Host cell factor 1 (Predicted)"/>
    <property type="match status" value="1"/>
</dbReference>
<dbReference type="OrthoDB" id="10001928at2759"/>
<evidence type="ECO:0000256" key="1">
    <source>
        <dbReference type="ARBA" id="ARBA00004123"/>
    </source>
</evidence>
<keyword evidence="4" id="KW-0963">Cytoplasm</keyword>
<dbReference type="InterPro" id="IPR013783">
    <property type="entry name" value="Ig-like_fold"/>
</dbReference>